<proteinExistence type="predicted"/>
<dbReference type="Pfam" id="PF13472">
    <property type="entry name" value="Lipase_GDSL_2"/>
    <property type="match status" value="1"/>
</dbReference>
<dbReference type="EMBL" id="UAUU01000011">
    <property type="protein sequence ID" value="SPZ91728.1"/>
    <property type="molecule type" value="Genomic_DNA"/>
</dbReference>
<accession>A0A2X2JCU2</accession>
<dbReference type="PANTHER" id="PTHR30383:SF5">
    <property type="entry name" value="SGNH HYDROLASE-TYPE ESTERASE DOMAIN-CONTAINING PROTEIN"/>
    <property type="match status" value="1"/>
</dbReference>
<protein>
    <submittedName>
        <fullName evidence="2">GDSL-like Lipase/Acylhydrolase</fullName>
    </submittedName>
</protein>
<dbReference type="InterPro" id="IPR036514">
    <property type="entry name" value="SGNH_hydro_sf"/>
</dbReference>
<feature type="domain" description="SGNH hydrolase-type esterase" evidence="1">
    <location>
        <begin position="67"/>
        <end position="256"/>
    </location>
</feature>
<dbReference type="AlphaFoldDB" id="A0A2X2JCU2"/>
<dbReference type="SUPFAM" id="SSF52266">
    <property type="entry name" value="SGNH hydrolase"/>
    <property type="match status" value="1"/>
</dbReference>
<dbReference type="InterPro" id="IPR051532">
    <property type="entry name" value="Ester_Hydrolysis_Enzymes"/>
</dbReference>
<dbReference type="Gene3D" id="3.40.50.1110">
    <property type="entry name" value="SGNH hydrolase"/>
    <property type="match status" value="1"/>
</dbReference>
<organism evidence="2 3">
    <name type="scientific">Sphingobacterium multivorum</name>
    <dbReference type="NCBI Taxonomy" id="28454"/>
    <lineage>
        <taxon>Bacteria</taxon>
        <taxon>Pseudomonadati</taxon>
        <taxon>Bacteroidota</taxon>
        <taxon>Sphingobacteriia</taxon>
        <taxon>Sphingobacteriales</taxon>
        <taxon>Sphingobacteriaceae</taxon>
        <taxon>Sphingobacterium</taxon>
    </lineage>
</organism>
<reference evidence="2 3" key="1">
    <citation type="submission" date="2018-06" db="EMBL/GenBank/DDBJ databases">
        <authorList>
            <consortium name="Pathogen Informatics"/>
            <person name="Doyle S."/>
        </authorList>
    </citation>
    <scope>NUCLEOTIDE SEQUENCE [LARGE SCALE GENOMIC DNA]</scope>
    <source>
        <strain evidence="2 3">NCTC11343</strain>
    </source>
</reference>
<evidence type="ECO:0000313" key="2">
    <source>
        <dbReference type="EMBL" id="SPZ91728.1"/>
    </source>
</evidence>
<gene>
    <name evidence="2" type="ORF">NCTC11343_03767</name>
</gene>
<keyword evidence="2" id="KW-0378">Hydrolase</keyword>
<sequence>MLKVCNFKHNKNLIMNTNRRSFIKKSIIGSGLLTGANILGNDVFAHESTASSSKISLNNDDIILFQGDSITDVGRDRNNRNANDTAALGRGYALLAASQLLNKYSAKKLKVYNTGISGNRVPDLQKRWQEDTLAIKPTVLSILIGVNDFWRTIDRGAQTTVEEYKSQYQKLLQETLQKLPNVKLIIGEPFAVKGVGHITEAWYPKFLAYQESAREVAKEFGAILIPYQKIFDNAQKNAPGAYWAADGVHPTLAGAQMMASAWMDCIK</sequence>
<name>A0A2X2JCU2_SPHMU</name>
<dbReference type="PANTHER" id="PTHR30383">
    <property type="entry name" value="THIOESTERASE 1/PROTEASE 1/LYSOPHOSPHOLIPASE L1"/>
    <property type="match status" value="1"/>
</dbReference>
<dbReference type="CDD" id="cd01834">
    <property type="entry name" value="SGNH_hydrolase_like_2"/>
    <property type="match status" value="1"/>
</dbReference>
<evidence type="ECO:0000313" key="3">
    <source>
        <dbReference type="Proteomes" id="UP000251241"/>
    </source>
</evidence>
<dbReference type="GO" id="GO:0004622">
    <property type="term" value="F:phosphatidylcholine lysophospholipase activity"/>
    <property type="evidence" value="ECO:0007669"/>
    <property type="project" value="TreeGrafter"/>
</dbReference>
<evidence type="ECO:0000259" key="1">
    <source>
        <dbReference type="Pfam" id="PF13472"/>
    </source>
</evidence>
<dbReference type="InterPro" id="IPR013830">
    <property type="entry name" value="SGNH_hydro"/>
</dbReference>
<dbReference type="Proteomes" id="UP000251241">
    <property type="component" value="Unassembled WGS sequence"/>
</dbReference>